<dbReference type="FunFam" id="1.10.3860.10:FF:000001">
    <property type="entry name" value="C4-dicarboxylate transport protein"/>
    <property type="match status" value="1"/>
</dbReference>
<accession>I4A4X9</accession>
<feature type="transmembrane region" description="Helical" evidence="8">
    <location>
        <begin position="76"/>
        <end position="98"/>
    </location>
</feature>
<sequence length="405" mass="42046" precursor="true">MKRINLATKIFIGLILGVLVGLVVPADFAKSYIQPLGELFMRLIKMVIVPLIFSTLVVGASSVGDVKKLGRMGGKTVAYYISTTAIAIAIGMTLANMIQPGAGIQIPVDANYQATESPGIIAMILQIIPANPLEDLVKGNMLQIVVFALFVGVAITFVGKKAEPVRNFFEGFSEIVFVITNFVMALAPIGVFGLMVPVVAVHGLAVLAPMAKIILVVFLACFIHAAFIYSAAIKFIGKASPIKFYKAMLPALLVAFSTCSSAAALPSTFRSVEDGLGVSKDVSSFVLSLGSTINSDGAAIYQGVAALFVAQVYGLDLTIAQQFTIVLTGTLASLGAAGVPGAALIMLTMVLSSVGLPLEGIALVAGVDRILDMARTTLNVAGDASAAMIVGNSENDPVPSANFSV</sequence>
<evidence type="ECO:0000313" key="9">
    <source>
        <dbReference type="EMBL" id="AFL99013.1"/>
    </source>
</evidence>
<dbReference type="InterPro" id="IPR018107">
    <property type="entry name" value="Na-dicarboxylate_symporter_CS"/>
</dbReference>
<feature type="transmembrane region" description="Helical" evidence="8">
    <location>
        <begin position="141"/>
        <end position="159"/>
    </location>
</feature>
<evidence type="ECO:0000256" key="7">
    <source>
        <dbReference type="ARBA" id="ARBA00023136"/>
    </source>
</evidence>
<reference evidence="10" key="1">
    <citation type="submission" date="2012-06" db="EMBL/GenBank/DDBJ databases">
        <title>Complete sequence of Desulfitobacterium dehalogenans ATCC 51507.</title>
        <authorList>
            <person name="Lucas S."/>
            <person name="Han J."/>
            <person name="Lapidus A."/>
            <person name="Cheng J.-F."/>
            <person name="Goodwin L."/>
            <person name="Pitluck S."/>
            <person name="Peters L."/>
            <person name="Ovchinnikova G."/>
            <person name="Teshima H."/>
            <person name="Detter J.C."/>
            <person name="Han C."/>
            <person name="Tapia R."/>
            <person name="Land M."/>
            <person name="Hauser L."/>
            <person name="Kyrpides N."/>
            <person name="Ivanova N."/>
            <person name="Pagani I."/>
            <person name="Kruse T."/>
            <person name="de Vos W.M."/>
            <person name="Smidt H."/>
            <person name="Woyke T."/>
        </authorList>
    </citation>
    <scope>NUCLEOTIDE SEQUENCE [LARGE SCALE GENOMIC DNA]</scope>
    <source>
        <strain evidence="10">ATCC 51507 / DSM 9161 / JW/IU-DC1</strain>
    </source>
</reference>
<gene>
    <name evidence="9" type="ordered locus">Desde_0556</name>
</gene>
<dbReference type="AlphaFoldDB" id="I4A4X9"/>
<dbReference type="SUPFAM" id="SSF118215">
    <property type="entry name" value="Proton glutamate symport protein"/>
    <property type="match status" value="1"/>
</dbReference>
<organism evidence="9 10">
    <name type="scientific">Desulfitobacterium dehalogenans (strain ATCC 51507 / DSM 9161 / JW/IU-DC1)</name>
    <dbReference type="NCBI Taxonomy" id="756499"/>
    <lineage>
        <taxon>Bacteria</taxon>
        <taxon>Bacillati</taxon>
        <taxon>Bacillota</taxon>
        <taxon>Clostridia</taxon>
        <taxon>Eubacteriales</taxon>
        <taxon>Desulfitobacteriaceae</taxon>
        <taxon>Desulfitobacterium</taxon>
    </lineage>
</organism>
<evidence type="ECO:0000256" key="8">
    <source>
        <dbReference type="SAM" id="Phobius"/>
    </source>
</evidence>
<dbReference type="GO" id="GO:0006835">
    <property type="term" value="P:dicarboxylic acid transport"/>
    <property type="evidence" value="ECO:0007669"/>
    <property type="project" value="TreeGrafter"/>
</dbReference>
<dbReference type="OrthoDB" id="9768885at2"/>
<dbReference type="PANTHER" id="PTHR42865:SF7">
    <property type="entry name" value="PROTON_GLUTAMATE-ASPARTATE SYMPORTER"/>
    <property type="match status" value="1"/>
</dbReference>
<dbReference type="GO" id="GO:0015293">
    <property type="term" value="F:symporter activity"/>
    <property type="evidence" value="ECO:0007669"/>
    <property type="project" value="UniProtKB-KW"/>
</dbReference>
<dbReference type="InterPro" id="IPR001991">
    <property type="entry name" value="Na-dicarboxylate_symporter"/>
</dbReference>
<keyword evidence="6 8" id="KW-1133">Transmembrane helix</keyword>
<evidence type="ECO:0000256" key="2">
    <source>
        <dbReference type="ARBA" id="ARBA00022448"/>
    </source>
</evidence>
<feature type="transmembrane region" description="Helical" evidence="8">
    <location>
        <begin position="213"/>
        <end position="232"/>
    </location>
</feature>
<proteinExistence type="predicted"/>
<dbReference type="eggNOG" id="COG1301">
    <property type="taxonomic scope" value="Bacteria"/>
</dbReference>
<dbReference type="Proteomes" id="UP000006053">
    <property type="component" value="Chromosome"/>
</dbReference>
<feature type="transmembrane region" description="Helical" evidence="8">
    <location>
        <begin position="41"/>
        <end position="64"/>
    </location>
</feature>
<dbReference type="HOGENOM" id="CLU_019375_7_1_9"/>
<feature type="transmembrane region" description="Helical" evidence="8">
    <location>
        <begin position="343"/>
        <end position="365"/>
    </location>
</feature>
<evidence type="ECO:0000313" key="10">
    <source>
        <dbReference type="Proteomes" id="UP000006053"/>
    </source>
</evidence>
<keyword evidence="7 8" id="KW-0472">Membrane</keyword>
<keyword evidence="2" id="KW-0813">Transport</keyword>
<dbReference type="Gene3D" id="1.10.3860.10">
    <property type="entry name" value="Sodium:dicarboxylate symporter"/>
    <property type="match status" value="1"/>
</dbReference>
<evidence type="ECO:0000256" key="5">
    <source>
        <dbReference type="ARBA" id="ARBA00022847"/>
    </source>
</evidence>
<dbReference type="KEGG" id="ddh:Desde_0556"/>
<evidence type="ECO:0000256" key="3">
    <source>
        <dbReference type="ARBA" id="ARBA00022475"/>
    </source>
</evidence>
<dbReference type="RefSeq" id="WP_014792507.1">
    <property type="nucleotide sequence ID" value="NC_018017.1"/>
</dbReference>
<dbReference type="EMBL" id="CP003348">
    <property type="protein sequence ID" value="AFL99013.1"/>
    <property type="molecule type" value="Genomic_DNA"/>
</dbReference>
<keyword evidence="3" id="KW-1003">Cell membrane</keyword>
<evidence type="ECO:0000256" key="4">
    <source>
        <dbReference type="ARBA" id="ARBA00022692"/>
    </source>
</evidence>
<evidence type="ECO:0000256" key="1">
    <source>
        <dbReference type="ARBA" id="ARBA00004651"/>
    </source>
</evidence>
<feature type="transmembrane region" description="Helical" evidence="8">
    <location>
        <begin position="171"/>
        <end position="201"/>
    </location>
</feature>
<dbReference type="PANTHER" id="PTHR42865">
    <property type="entry name" value="PROTON/GLUTAMATE-ASPARTATE SYMPORTER"/>
    <property type="match status" value="1"/>
</dbReference>
<keyword evidence="4 8" id="KW-0812">Transmembrane</keyword>
<comment type="subcellular location">
    <subcellularLocation>
        <location evidence="1">Cell membrane</location>
        <topology evidence="1">Multi-pass membrane protein</topology>
    </subcellularLocation>
</comment>
<dbReference type="PRINTS" id="PR00173">
    <property type="entry name" value="EDTRNSPORT"/>
</dbReference>
<dbReference type="GO" id="GO:0005886">
    <property type="term" value="C:plasma membrane"/>
    <property type="evidence" value="ECO:0007669"/>
    <property type="project" value="UniProtKB-SubCell"/>
</dbReference>
<evidence type="ECO:0000256" key="6">
    <source>
        <dbReference type="ARBA" id="ARBA00022989"/>
    </source>
</evidence>
<keyword evidence="5" id="KW-0769">Symport</keyword>
<dbReference type="STRING" id="756499.Desde_0556"/>
<reference evidence="9 10" key="2">
    <citation type="journal article" date="2015" name="J. Bacteriol.">
        <title>Genomic, proteomic, and biochemical analysis of the organohalide respiratory pathway in Desulfitobacterium dehalogenans.</title>
        <authorList>
            <person name="Kruse T."/>
            <person name="van de Pas B.A."/>
            <person name="Atteia A."/>
            <person name="Krab K."/>
            <person name="Hagen W.R."/>
            <person name="Goodwin L."/>
            <person name="Chain P."/>
            <person name="Boeren S."/>
            <person name="Maphosa F."/>
            <person name="Schraa G."/>
            <person name="de Vos W.M."/>
            <person name="van der Oost J."/>
            <person name="Smidt H."/>
            <person name="Stams A.J."/>
        </authorList>
    </citation>
    <scope>NUCLEOTIDE SEQUENCE [LARGE SCALE GENOMIC DNA]</scope>
    <source>
        <strain evidence="10">ATCC 51507 / DSM 9161 / JW/IU-DC1</strain>
    </source>
</reference>
<keyword evidence="10" id="KW-1185">Reference proteome</keyword>
<dbReference type="PROSITE" id="PS00713">
    <property type="entry name" value="NA_DICARBOXYL_SYMP_1"/>
    <property type="match status" value="1"/>
</dbReference>
<protein>
    <submittedName>
        <fullName evidence="9">Na+/H+ dicarboxylate symporter</fullName>
    </submittedName>
</protein>
<name>I4A4X9_DESDJ</name>
<dbReference type="InterPro" id="IPR036458">
    <property type="entry name" value="Na:dicarbo_symporter_sf"/>
</dbReference>
<dbReference type="Pfam" id="PF00375">
    <property type="entry name" value="SDF"/>
    <property type="match status" value="1"/>
</dbReference>